<sequence>MCSLSLMLAFSQSIHSSQSLNFVVVNLVFSVGYFKDLNIIGKTKKWKLIDFEVTNPIGIRNFRLIYYEREDISSTKIGDGSDIMKEKKSYESNVVESVNSNISEENNCVGGQFRIEAKLAKKNKYKNDHSNGKMA</sequence>
<feature type="chain" id="PRO_5043025092" evidence="1">
    <location>
        <begin position="20"/>
        <end position="135"/>
    </location>
</feature>
<keyword evidence="1" id="KW-0732">Signal</keyword>
<reference evidence="2 3" key="1">
    <citation type="submission" date="2024-01" db="EMBL/GenBank/DDBJ databases">
        <title>Genome assemblies of Stephania.</title>
        <authorList>
            <person name="Yang L."/>
        </authorList>
    </citation>
    <scope>NUCLEOTIDE SEQUENCE [LARGE SCALE GENOMIC DNA]</scope>
    <source>
        <strain evidence="2">YNDBR</strain>
        <tissue evidence="2">Leaf</tissue>
    </source>
</reference>
<evidence type="ECO:0000256" key="1">
    <source>
        <dbReference type="SAM" id="SignalP"/>
    </source>
</evidence>
<comment type="caution">
    <text evidence="2">The sequence shown here is derived from an EMBL/GenBank/DDBJ whole genome shotgun (WGS) entry which is preliminary data.</text>
</comment>
<accession>A0AAP0EJF6</accession>
<organism evidence="2 3">
    <name type="scientific">Stephania yunnanensis</name>
    <dbReference type="NCBI Taxonomy" id="152371"/>
    <lineage>
        <taxon>Eukaryota</taxon>
        <taxon>Viridiplantae</taxon>
        <taxon>Streptophyta</taxon>
        <taxon>Embryophyta</taxon>
        <taxon>Tracheophyta</taxon>
        <taxon>Spermatophyta</taxon>
        <taxon>Magnoliopsida</taxon>
        <taxon>Ranunculales</taxon>
        <taxon>Menispermaceae</taxon>
        <taxon>Menispermoideae</taxon>
        <taxon>Cissampelideae</taxon>
        <taxon>Stephania</taxon>
    </lineage>
</organism>
<dbReference type="AlphaFoldDB" id="A0AAP0EJF6"/>
<protein>
    <submittedName>
        <fullName evidence="2">Uncharacterized protein</fullName>
    </submittedName>
</protein>
<proteinExistence type="predicted"/>
<dbReference type="EMBL" id="JBBNAF010000012">
    <property type="protein sequence ID" value="KAK9092812.1"/>
    <property type="molecule type" value="Genomic_DNA"/>
</dbReference>
<evidence type="ECO:0000313" key="3">
    <source>
        <dbReference type="Proteomes" id="UP001420932"/>
    </source>
</evidence>
<feature type="signal peptide" evidence="1">
    <location>
        <begin position="1"/>
        <end position="19"/>
    </location>
</feature>
<evidence type="ECO:0000313" key="2">
    <source>
        <dbReference type="EMBL" id="KAK9092812.1"/>
    </source>
</evidence>
<name>A0AAP0EJF6_9MAGN</name>
<gene>
    <name evidence="2" type="ORF">Syun_027723</name>
</gene>
<keyword evidence="3" id="KW-1185">Reference proteome</keyword>
<dbReference type="Proteomes" id="UP001420932">
    <property type="component" value="Unassembled WGS sequence"/>
</dbReference>